<evidence type="ECO:0000313" key="1">
    <source>
        <dbReference type="EMBL" id="GAA3612806.1"/>
    </source>
</evidence>
<dbReference type="EMBL" id="BAABAB010000009">
    <property type="protein sequence ID" value="GAA3612806.1"/>
    <property type="molecule type" value="Genomic_DNA"/>
</dbReference>
<proteinExistence type="predicted"/>
<dbReference type="Proteomes" id="UP001501490">
    <property type="component" value="Unassembled WGS sequence"/>
</dbReference>
<sequence>MSPRLLGAPAIEDRVHVEHRRIEDPIEACRRDELELVADKPIHFGRCYRAQVSRAGRHLPGLPGVHLAGGDPGPQPGQAVSQVQGVRDQTTRGSDGQLLKHAELGRTGLGDPRSAGSAWLDEALVFRPSPPRRLGVLRAFRPIVGIGVRIRPGCGNDEPAALVQLGQRMSVRDELGQARAASER</sequence>
<keyword evidence="2" id="KW-1185">Reference proteome</keyword>
<protein>
    <submittedName>
        <fullName evidence="1">Uncharacterized protein</fullName>
    </submittedName>
</protein>
<reference evidence="2" key="1">
    <citation type="journal article" date="2019" name="Int. J. Syst. Evol. Microbiol.">
        <title>The Global Catalogue of Microorganisms (GCM) 10K type strain sequencing project: providing services to taxonomists for standard genome sequencing and annotation.</title>
        <authorList>
            <consortium name="The Broad Institute Genomics Platform"/>
            <consortium name="The Broad Institute Genome Sequencing Center for Infectious Disease"/>
            <person name="Wu L."/>
            <person name="Ma J."/>
        </authorList>
    </citation>
    <scope>NUCLEOTIDE SEQUENCE [LARGE SCALE GENOMIC DNA]</scope>
    <source>
        <strain evidence="2">JCM 16929</strain>
    </source>
</reference>
<evidence type="ECO:0000313" key="2">
    <source>
        <dbReference type="Proteomes" id="UP001501490"/>
    </source>
</evidence>
<organism evidence="1 2">
    <name type="scientific">Microlunatus ginsengisoli</name>
    <dbReference type="NCBI Taxonomy" id="363863"/>
    <lineage>
        <taxon>Bacteria</taxon>
        <taxon>Bacillati</taxon>
        <taxon>Actinomycetota</taxon>
        <taxon>Actinomycetes</taxon>
        <taxon>Propionibacteriales</taxon>
        <taxon>Propionibacteriaceae</taxon>
        <taxon>Microlunatus</taxon>
    </lineage>
</organism>
<comment type="caution">
    <text evidence="1">The sequence shown here is derived from an EMBL/GenBank/DDBJ whole genome shotgun (WGS) entry which is preliminary data.</text>
</comment>
<accession>A0ABP6ZN57</accession>
<name>A0ABP6ZN57_9ACTN</name>
<gene>
    <name evidence="1" type="ORF">GCM10022236_13230</name>
</gene>